<dbReference type="PANTHER" id="PTHR34385">
    <property type="entry name" value="D-ALANYL-D-ALANINE CARBOXYPEPTIDASE"/>
    <property type="match status" value="1"/>
</dbReference>
<dbReference type="InterPro" id="IPR052179">
    <property type="entry name" value="DD-CPase-like"/>
</dbReference>
<dbReference type="Gene3D" id="3.30.1380.10">
    <property type="match status" value="1"/>
</dbReference>
<evidence type="ECO:0000259" key="2">
    <source>
        <dbReference type="Pfam" id="PF02557"/>
    </source>
</evidence>
<dbReference type="Proteomes" id="UP000188993">
    <property type="component" value="Chromosome"/>
</dbReference>
<dbReference type="CDD" id="cd14852">
    <property type="entry name" value="LD-carboxypeptidase"/>
    <property type="match status" value="1"/>
</dbReference>
<dbReference type="EC" id="3.4.16.4" evidence="3"/>
<dbReference type="GO" id="GO:0006508">
    <property type="term" value="P:proteolysis"/>
    <property type="evidence" value="ECO:0007669"/>
    <property type="project" value="InterPro"/>
</dbReference>
<reference evidence="3 4" key="1">
    <citation type="journal article" date="2014" name="Int. J. Syst. Evol. Microbiol.">
        <title>Jeotgalibaca dankookensis gen. nov., sp. nov., a member of the family Carnobacteriaceae, isolated from seujeot (Korean traditional food).</title>
        <authorList>
            <person name="Lee D.G."/>
            <person name="Trujillo M.E."/>
            <person name="Kang H."/>
            <person name="Ahn T.Y."/>
        </authorList>
    </citation>
    <scope>NUCLEOTIDE SEQUENCE [LARGE SCALE GENOMIC DNA]</scope>
    <source>
        <strain evidence="3 4">EX-07</strain>
    </source>
</reference>
<proteinExistence type="predicted"/>
<organism evidence="3 4">
    <name type="scientific">Jeotgalibaca dankookensis</name>
    <dbReference type="NCBI Taxonomy" id="708126"/>
    <lineage>
        <taxon>Bacteria</taxon>
        <taxon>Bacillati</taxon>
        <taxon>Bacillota</taxon>
        <taxon>Bacilli</taxon>
        <taxon>Lactobacillales</taxon>
        <taxon>Carnobacteriaceae</taxon>
        <taxon>Jeotgalibaca</taxon>
    </lineage>
</organism>
<protein>
    <submittedName>
        <fullName evidence="3">D-alanyl-D-alanine carboxypeptidase</fullName>
        <ecNumber evidence="3">3.4.16.4</ecNumber>
    </submittedName>
</protein>
<evidence type="ECO:0000313" key="3">
    <source>
        <dbReference type="EMBL" id="AQS52465.1"/>
    </source>
</evidence>
<feature type="signal peptide" evidence="1">
    <location>
        <begin position="1"/>
        <end position="18"/>
    </location>
</feature>
<dbReference type="EMBL" id="CP019728">
    <property type="protein sequence ID" value="AQS52465.1"/>
    <property type="molecule type" value="Genomic_DNA"/>
</dbReference>
<evidence type="ECO:0000256" key="1">
    <source>
        <dbReference type="SAM" id="SignalP"/>
    </source>
</evidence>
<dbReference type="PANTHER" id="PTHR34385:SF1">
    <property type="entry name" value="PEPTIDOGLYCAN L-ALANYL-D-GLUTAMATE ENDOPEPTIDASE CWLK"/>
    <property type="match status" value="1"/>
</dbReference>
<name>A0A1S6ILP7_9LACT</name>
<dbReference type="STRING" id="708126.BW727_100055"/>
<evidence type="ECO:0000313" key="4">
    <source>
        <dbReference type="Proteomes" id="UP000188993"/>
    </source>
</evidence>
<dbReference type="InterPro" id="IPR009045">
    <property type="entry name" value="Zn_M74/Hedgehog-like"/>
</dbReference>
<feature type="chain" id="PRO_5038837170" evidence="1">
    <location>
        <begin position="19"/>
        <end position="268"/>
    </location>
</feature>
<dbReference type="KEGG" id="jda:BW727_100055"/>
<dbReference type="InterPro" id="IPR058193">
    <property type="entry name" value="VanY/YodJ_core_dom"/>
</dbReference>
<dbReference type="RefSeq" id="WP_062471440.1">
    <property type="nucleotide sequence ID" value="NZ_BBYN01000029.1"/>
</dbReference>
<feature type="domain" description="D-alanyl-D-alanine carboxypeptidase-like core" evidence="2">
    <location>
        <begin position="93"/>
        <end position="232"/>
    </location>
</feature>
<gene>
    <name evidence="3" type="primary">vanYB</name>
    <name evidence="3" type="ORF">BW727_100055</name>
</gene>
<dbReference type="Pfam" id="PF02557">
    <property type="entry name" value="VanY"/>
    <property type="match status" value="1"/>
</dbReference>
<dbReference type="OrthoDB" id="9792074at2"/>
<dbReference type="GO" id="GO:0009002">
    <property type="term" value="F:serine-type D-Ala-D-Ala carboxypeptidase activity"/>
    <property type="evidence" value="ECO:0007669"/>
    <property type="project" value="UniProtKB-EC"/>
</dbReference>
<sequence>MKNSKAMLVILSLLFVTACTNEVENVSEATSLSKVESVEEVESQLSEREKLEEQLIATPDAHSSDWNLILVNNDHILTEDLDFEKFQSASGEVMDARIAEDFSRMISDGEAQGLSFILESGYRSFGYQQDIYNSVYNKNLQDSSTSEEAIQKTEAYIAIPGSSEHMTGLALDITEPSLHHIENGLIEEFEDTTEGQWLHSHAPEYGFVLRYPRDKEDDIDVNYESWHFRYVGVENAKYMQENDLVLEEYIEQLQHNESIRQAIADLEE</sequence>
<keyword evidence="3" id="KW-0378">Hydrolase</keyword>
<dbReference type="AlphaFoldDB" id="A0A1S6ILP7"/>
<dbReference type="PROSITE" id="PS51257">
    <property type="entry name" value="PROKAR_LIPOPROTEIN"/>
    <property type="match status" value="1"/>
</dbReference>
<keyword evidence="1" id="KW-0732">Signal</keyword>
<keyword evidence="3" id="KW-0645">Protease</keyword>
<accession>A0A1S6ILP7</accession>
<dbReference type="SUPFAM" id="SSF55166">
    <property type="entry name" value="Hedgehog/DD-peptidase"/>
    <property type="match status" value="1"/>
</dbReference>
<keyword evidence="3" id="KW-0121">Carboxypeptidase</keyword>
<dbReference type="InterPro" id="IPR003709">
    <property type="entry name" value="VanY-like_core_dom"/>
</dbReference>
<keyword evidence="4" id="KW-1185">Reference proteome</keyword>